<dbReference type="EMBL" id="UOGA01000144">
    <property type="protein sequence ID" value="VAX19050.1"/>
    <property type="molecule type" value="Genomic_DNA"/>
</dbReference>
<dbReference type="PANTHER" id="PTHR44591:SF3">
    <property type="entry name" value="RESPONSE REGULATORY DOMAIN-CONTAINING PROTEIN"/>
    <property type="match status" value="1"/>
</dbReference>
<dbReference type="Gene3D" id="3.40.50.2300">
    <property type="match status" value="1"/>
</dbReference>
<dbReference type="InterPro" id="IPR050595">
    <property type="entry name" value="Bact_response_regulator"/>
</dbReference>
<reference evidence="3" key="1">
    <citation type="submission" date="2018-06" db="EMBL/GenBank/DDBJ databases">
        <authorList>
            <person name="Zhirakovskaya E."/>
        </authorList>
    </citation>
    <scope>NUCLEOTIDE SEQUENCE</scope>
</reference>
<proteinExistence type="predicted"/>
<accession>A0A3B1C843</accession>
<dbReference type="InterPro" id="IPR001789">
    <property type="entry name" value="Sig_transdc_resp-reg_receiver"/>
</dbReference>
<protein>
    <recommendedName>
        <fullName evidence="2">Response regulatory domain-containing protein</fullName>
    </recommendedName>
</protein>
<feature type="domain" description="Response regulatory" evidence="2">
    <location>
        <begin position="1"/>
        <end position="98"/>
    </location>
</feature>
<dbReference type="AlphaFoldDB" id="A0A3B1C843"/>
<dbReference type="GO" id="GO:0000160">
    <property type="term" value="P:phosphorelay signal transduction system"/>
    <property type="evidence" value="ECO:0007669"/>
    <property type="project" value="InterPro"/>
</dbReference>
<evidence type="ECO:0000313" key="3">
    <source>
        <dbReference type="EMBL" id="VAX19050.1"/>
    </source>
</evidence>
<dbReference type="Pfam" id="PF00072">
    <property type="entry name" value="Response_reg"/>
    <property type="match status" value="1"/>
</dbReference>
<evidence type="ECO:0000256" key="1">
    <source>
        <dbReference type="ARBA" id="ARBA00022553"/>
    </source>
</evidence>
<feature type="non-terminal residue" evidence="3">
    <location>
        <position position="1"/>
    </location>
</feature>
<evidence type="ECO:0000259" key="2">
    <source>
        <dbReference type="PROSITE" id="PS50110"/>
    </source>
</evidence>
<dbReference type="PANTHER" id="PTHR44591">
    <property type="entry name" value="STRESS RESPONSE REGULATOR PROTEIN 1"/>
    <property type="match status" value="1"/>
</dbReference>
<dbReference type="SUPFAM" id="SSF52172">
    <property type="entry name" value="CheY-like"/>
    <property type="match status" value="1"/>
</dbReference>
<organism evidence="3">
    <name type="scientific">hydrothermal vent metagenome</name>
    <dbReference type="NCBI Taxonomy" id="652676"/>
    <lineage>
        <taxon>unclassified sequences</taxon>
        <taxon>metagenomes</taxon>
        <taxon>ecological metagenomes</taxon>
    </lineage>
</organism>
<keyword evidence="1" id="KW-0597">Phosphoprotein</keyword>
<gene>
    <name evidence="3" type="ORF">MNBD_NITROSPINAE04-1619</name>
</gene>
<dbReference type="InterPro" id="IPR011006">
    <property type="entry name" value="CheY-like_superfamily"/>
</dbReference>
<name>A0A3B1C843_9ZZZZ</name>
<sequence length="102" mass="11400">KRLGYDVISRTDPIEALKTFSILPDRFGLVITDLKMPKMTGIELAEKLTEIRADIPIILLTGYNNIFSKVDMEKIGIRESLDKPVAIGKMANAIRRALDNGK</sequence>
<dbReference type="PROSITE" id="PS50110">
    <property type="entry name" value="RESPONSE_REGULATORY"/>
    <property type="match status" value="1"/>
</dbReference>